<dbReference type="InterPro" id="IPR007197">
    <property type="entry name" value="rSAM"/>
</dbReference>
<evidence type="ECO:0000313" key="18">
    <source>
        <dbReference type="Proteomes" id="UP001163882"/>
    </source>
</evidence>
<comment type="cofactor">
    <cofactor evidence="15">
        <name>[4Fe-4S] cluster</name>
        <dbReference type="ChEBI" id="CHEBI:49883"/>
    </cofactor>
    <text evidence="15">Binds 1 [4Fe-4S] cluster. The cluster is coordinated with 3 cysteines and an exchangeable S-adenosyl-L-methionine.</text>
</comment>
<evidence type="ECO:0000256" key="9">
    <source>
        <dbReference type="ARBA" id="ARBA00023002"/>
    </source>
</evidence>
<protein>
    <recommendedName>
        <fullName evidence="15">Coproporphyrinogen-III oxidase</fullName>
        <ecNumber evidence="15">1.3.98.3</ecNumber>
    </recommendedName>
</protein>
<evidence type="ECO:0000313" key="17">
    <source>
        <dbReference type="EMBL" id="UYQ71173.1"/>
    </source>
</evidence>
<dbReference type="CDD" id="cd01335">
    <property type="entry name" value="Radical_SAM"/>
    <property type="match status" value="1"/>
</dbReference>
<keyword evidence="11 15" id="KW-0411">Iron-sulfur</keyword>
<evidence type="ECO:0000256" key="4">
    <source>
        <dbReference type="ARBA" id="ARBA00011245"/>
    </source>
</evidence>
<evidence type="ECO:0000256" key="13">
    <source>
        <dbReference type="ARBA" id="ARBA00024295"/>
    </source>
</evidence>
<dbReference type="SFLD" id="SFLDS00029">
    <property type="entry name" value="Radical_SAM"/>
    <property type="match status" value="1"/>
</dbReference>
<evidence type="ECO:0000259" key="16">
    <source>
        <dbReference type="PROSITE" id="PS51918"/>
    </source>
</evidence>
<keyword evidence="10 15" id="KW-0408">Iron</keyword>
<comment type="catalytic activity">
    <reaction evidence="14 15">
        <text>coproporphyrinogen III + 2 S-adenosyl-L-methionine = protoporphyrinogen IX + 2 5'-deoxyadenosine + 2 L-methionine + 2 CO2</text>
        <dbReference type="Rhea" id="RHEA:15425"/>
        <dbReference type="ChEBI" id="CHEBI:16526"/>
        <dbReference type="ChEBI" id="CHEBI:17319"/>
        <dbReference type="ChEBI" id="CHEBI:57307"/>
        <dbReference type="ChEBI" id="CHEBI:57309"/>
        <dbReference type="ChEBI" id="CHEBI:57844"/>
        <dbReference type="ChEBI" id="CHEBI:59789"/>
        <dbReference type="EC" id="1.3.98.3"/>
    </reaction>
</comment>
<dbReference type="SMART" id="SM00729">
    <property type="entry name" value="Elp3"/>
    <property type="match status" value="1"/>
</dbReference>
<proteinExistence type="inferred from homology"/>
<dbReference type="PANTHER" id="PTHR13932">
    <property type="entry name" value="COPROPORPHYRINIGEN III OXIDASE"/>
    <property type="match status" value="1"/>
</dbReference>
<keyword evidence="18" id="KW-1185">Reference proteome</keyword>
<name>A0ABY6IKR7_9HYPH</name>
<evidence type="ECO:0000256" key="6">
    <source>
        <dbReference type="ARBA" id="ARBA00022490"/>
    </source>
</evidence>
<evidence type="ECO:0000256" key="14">
    <source>
        <dbReference type="ARBA" id="ARBA00048321"/>
    </source>
</evidence>
<dbReference type="InterPro" id="IPR023404">
    <property type="entry name" value="rSAM_horseshoe"/>
</dbReference>
<evidence type="ECO:0000256" key="10">
    <source>
        <dbReference type="ARBA" id="ARBA00023004"/>
    </source>
</evidence>
<dbReference type="InterPro" id="IPR034505">
    <property type="entry name" value="Coproporphyrinogen-III_oxidase"/>
</dbReference>
<dbReference type="InterPro" id="IPR006638">
    <property type="entry name" value="Elp3/MiaA/NifB-like_rSAM"/>
</dbReference>
<comment type="similarity">
    <text evidence="3 15">Belongs to the anaerobic coproporphyrinogen-III oxidase family.</text>
</comment>
<keyword evidence="6 15" id="KW-0963">Cytoplasm</keyword>
<keyword evidence="9 15" id="KW-0560">Oxidoreductase</keyword>
<evidence type="ECO:0000256" key="7">
    <source>
        <dbReference type="ARBA" id="ARBA00022691"/>
    </source>
</evidence>
<dbReference type="GO" id="GO:0051989">
    <property type="term" value="F:coproporphyrinogen dehydrogenase activity"/>
    <property type="evidence" value="ECO:0007669"/>
    <property type="project" value="UniProtKB-EC"/>
</dbReference>
<dbReference type="RefSeq" id="WP_264224833.1">
    <property type="nucleotide sequence ID" value="NZ_CP107716.1"/>
</dbReference>
<evidence type="ECO:0000256" key="8">
    <source>
        <dbReference type="ARBA" id="ARBA00022723"/>
    </source>
</evidence>
<evidence type="ECO:0000256" key="15">
    <source>
        <dbReference type="PIRNR" id="PIRNR000167"/>
    </source>
</evidence>
<dbReference type="SUPFAM" id="SSF102114">
    <property type="entry name" value="Radical SAM enzymes"/>
    <property type="match status" value="1"/>
</dbReference>
<dbReference type="PANTHER" id="PTHR13932:SF6">
    <property type="entry name" value="OXYGEN-INDEPENDENT COPROPORPHYRINOGEN III OXIDASE"/>
    <property type="match status" value="1"/>
</dbReference>
<evidence type="ECO:0000256" key="3">
    <source>
        <dbReference type="ARBA" id="ARBA00005493"/>
    </source>
</evidence>
<reference evidence="17" key="1">
    <citation type="submission" date="2022-10" db="EMBL/GenBank/DDBJ databases">
        <title>YIM 151497 complete genome.</title>
        <authorList>
            <person name="Chen X."/>
        </authorList>
    </citation>
    <scope>NUCLEOTIDE SEQUENCE</scope>
    <source>
        <strain evidence="17">YIM 151497</strain>
    </source>
</reference>
<dbReference type="Pfam" id="PF04055">
    <property type="entry name" value="Radical_SAM"/>
    <property type="match status" value="1"/>
</dbReference>
<keyword evidence="7 15" id="KW-0949">S-adenosyl-L-methionine</keyword>
<dbReference type="PIRSF" id="PIRSF000167">
    <property type="entry name" value="HemN"/>
    <property type="match status" value="1"/>
</dbReference>
<keyword evidence="8 15" id="KW-0479">Metal-binding</keyword>
<comment type="pathway">
    <text evidence="2 15">Porphyrin-containing compound metabolism; protoporphyrin-IX biosynthesis; protoporphyrinogen-IX from coproporphyrinogen-III (AdoMet route): step 1/1.</text>
</comment>
<dbReference type="NCBIfam" id="TIGR00538">
    <property type="entry name" value="hemN"/>
    <property type="match status" value="1"/>
</dbReference>
<organism evidence="17 18">
    <name type="scientific">Pelagibacterium flavum</name>
    <dbReference type="NCBI Taxonomy" id="2984530"/>
    <lineage>
        <taxon>Bacteria</taxon>
        <taxon>Pseudomonadati</taxon>
        <taxon>Pseudomonadota</taxon>
        <taxon>Alphaproteobacteria</taxon>
        <taxon>Hyphomicrobiales</taxon>
        <taxon>Devosiaceae</taxon>
        <taxon>Pelagibacterium</taxon>
    </lineage>
</organism>
<dbReference type="InterPro" id="IPR004558">
    <property type="entry name" value="Coprogen_oxidase_HemN"/>
</dbReference>
<accession>A0ABY6IKR7</accession>
<gene>
    <name evidence="17" type="primary">hemN</name>
    <name evidence="17" type="ORF">OF122_14100</name>
</gene>
<dbReference type="EMBL" id="CP107716">
    <property type="protein sequence ID" value="UYQ71173.1"/>
    <property type="molecule type" value="Genomic_DNA"/>
</dbReference>
<comment type="function">
    <text evidence="13">Involved in the heme biosynthesis. Catalyzes the anaerobic oxidative decarboxylation of propionate groups of rings A and B of coproporphyrinogen III to yield the vinyl groups in protoporphyrinogen IX.</text>
</comment>
<dbReference type="PROSITE" id="PS51918">
    <property type="entry name" value="RADICAL_SAM"/>
    <property type="match status" value="1"/>
</dbReference>
<dbReference type="Proteomes" id="UP001163882">
    <property type="component" value="Chromosome"/>
</dbReference>
<feature type="domain" description="Radical SAM core" evidence="16">
    <location>
        <begin position="48"/>
        <end position="282"/>
    </location>
</feature>
<dbReference type="EC" id="1.3.98.3" evidence="15"/>
<keyword evidence="12 15" id="KW-0627">Porphyrin biosynthesis</keyword>
<dbReference type="InterPro" id="IPR058240">
    <property type="entry name" value="rSAM_sf"/>
</dbReference>
<comment type="subunit">
    <text evidence="4">Monomer.</text>
</comment>
<evidence type="ECO:0000256" key="11">
    <source>
        <dbReference type="ARBA" id="ARBA00023014"/>
    </source>
</evidence>
<evidence type="ECO:0000256" key="12">
    <source>
        <dbReference type="ARBA" id="ARBA00023244"/>
    </source>
</evidence>
<dbReference type="Gene3D" id="3.80.30.20">
    <property type="entry name" value="tm_1862 like domain"/>
    <property type="match status" value="1"/>
</dbReference>
<dbReference type="SFLD" id="SFLDG01082">
    <property type="entry name" value="B12-binding_domain_containing"/>
    <property type="match status" value="1"/>
</dbReference>
<sequence>MIASDVTLSQDTVMRLSKPVPRYTSYPSTPHFNNDADGESYGNWLSELNEAATLSLYLHIPFCDRLCWFCACHTKHTLKYAPIRKYLTALLAEIRWVSEKLGGKGKVTSIHLGGGSPSLLKPEDLEELRVALQSGFRIDPDVEVSIEMDPNDLTGEQLDGMAAFGMTRASFGIQDFNPQVQATINRIQTFEQTANCIHAVRERGIGSINLDVLYGLPHQTTETVLDTVAQVLSLAPDRIALFGYAHVPWMKKHQTMIEERVLPGVLERFEQQAAAARLISRSGYESVGFDHFARPHDKLALAARTGKLRRNFQGYTDDRASALIGLGASAIGRFPQGYVQNVTATSVYEAQVLGGRAATSKGHCLSTEDLRRAWLIEELLCRFQVDIDAAADGNPDLLRAFLRDIDVLTNSEARTLLSWNGKTFGLAEQARPFVRHFAAAFDSYLARQTSRHSSAI</sequence>
<dbReference type="SFLD" id="SFLDG01065">
    <property type="entry name" value="anaerobic_coproporphyrinogen-I"/>
    <property type="match status" value="1"/>
</dbReference>
<evidence type="ECO:0000256" key="2">
    <source>
        <dbReference type="ARBA" id="ARBA00004785"/>
    </source>
</evidence>
<evidence type="ECO:0000256" key="1">
    <source>
        <dbReference type="ARBA" id="ARBA00004496"/>
    </source>
</evidence>
<comment type="subcellular location">
    <subcellularLocation>
        <location evidence="1 15">Cytoplasm</location>
    </subcellularLocation>
</comment>
<dbReference type="Gene3D" id="1.10.10.920">
    <property type="match status" value="1"/>
</dbReference>
<evidence type="ECO:0000256" key="5">
    <source>
        <dbReference type="ARBA" id="ARBA00022485"/>
    </source>
</evidence>
<keyword evidence="5 15" id="KW-0004">4Fe-4S</keyword>